<proteinExistence type="predicted"/>
<comment type="caution">
    <text evidence="3">The sequence shown here is derived from an EMBL/GenBank/DDBJ whole genome shotgun (WGS) entry which is preliminary data.</text>
</comment>
<dbReference type="Gene3D" id="3.40.50.2000">
    <property type="entry name" value="Glycogen Phosphorylase B"/>
    <property type="match status" value="2"/>
</dbReference>
<dbReference type="GO" id="GO:0008713">
    <property type="term" value="F:ADP-heptose-lipopolysaccharide heptosyltransferase activity"/>
    <property type="evidence" value="ECO:0007669"/>
    <property type="project" value="TreeGrafter"/>
</dbReference>
<keyword evidence="1" id="KW-0328">Glycosyltransferase</keyword>
<evidence type="ECO:0000256" key="2">
    <source>
        <dbReference type="ARBA" id="ARBA00022679"/>
    </source>
</evidence>
<gene>
    <name evidence="3" type="ORF">K8V47_03290</name>
</gene>
<reference evidence="3" key="2">
    <citation type="submission" date="2021-09" db="EMBL/GenBank/DDBJ databases">
        <authorList>
            <person name="Gilroy R."/>
        </authorList>
    </citation>
    <scope>NUCLEOTIDE SEQUENCE</scope>
    <source>
        <strain evidence="3">4100</strain>
    </source>
</reference>
<accession>A0A921JI98</accession>
<dbReference type="GO" id="GO:0009244">
    <property type="term" value="P:lipopolysaccharide core region biosynthetic process"/>
    <property type="evidence" value="ECO:0007669"/>
    <property type="project" value="TreeGrafter"/>
</dbReference>
<dbReference type="SUPFAM" id="SSF53756">
    <property type="entry name" value="UDP-Glycosyltransferase/glycogen phosphorylase"/>
    <property type="match status" value="1"/>
</dbReference>
<dbReference type="AlphaFoldDB" id="A0A921JI98"/>
<dbReference type="InterPro" id="IPR002201">
    <property type="entry name" value="Glyco_trans_9"/>
</dbReference>
<dbReference type="GO" id="GO:0005829">
    <property type="term" value="C:cytosol"/>
    <property type="evidence" value="ECO:0007669"/>
    <property type="project" value="TreeGrafter"/>
</dbReference>
<dbReference type="CDD" id="cd03789">
    <property type="entry name" value="GT9_LPS_heptosyltransferase"/>
    <property type="match status" value="1"/>
</dbReference>
<dbReference type="InterPro" id="IPR051199">
    <property type="entry name" value="LPS_LOS_Heptosyltrfase"/>
</dbReference>
<reference evidence="3" key="1">
    <citation type="journal article" date="2021" name="PeerJ">
        <title>Extensive microbial diversity within the chicken gut microbiome revealed by metagenomics and culture.</title>
        <authorList>
            <person name="Gilroy R."/>
            <person name="Ravi A."/>
            <person name="Getino M."/>
            <person name="Pursley I."/>
            <person name="Horton D.L."/>
            <person name="Alikhan N.F."/>
            <person name="Baker D."/>
            <person name="Gharbi K."/>
            <person name="Hall N."/>
            <person name="Watson M."/>
            <person name="Adriaenssens E.M."/>
            <person name="Foster-Nyarko E."/>
            <person name="Jarju S."/>
            <person name="Secka A."/>
            <person name="Antonio M."/>
            <person name="Oren A."/>
            <person name="Chaudhuri R.R."/>
            <person name="La Ragione R."/>
            <person name="Hildebrand F."/>
            <person name="Pallen M.J."/>
        </authorList>
    </citation>
    <scope>NUCLEOTIDE SEQUENCE</scope>
    <source>
        <strain evidence="3">4100</strain>
    </source>
</reference>
<organism evidence="3 4">
    <name type="scientific">Candidatus Amulumruptor caecigallinarius</name>
    <dbReference type="NCBI Taxonomy" id="2109911"/>
    <lineage>
        <taxon>Bacteria</taxon>
        <taxon>Pseudomonadati</taxon>
        <taxon>Bacteroidota</taxon>
        <taxon>Bacteroidia</taxon>
        <taxon>Bacteroidales</taxon>
        <taxon>Muribaculaceae</taxon>
        <taxon>Candidatus Amulumruptor</taxon>
    </lineage>
</organism>
<keyword evidence="2" id="KW-0808">Transferase</keyword>
<evidence type="ECO:0000313" key="4">
    <source>
        <dbReference type="Proteomes" id="UP000711407"/>
    </source>
</evidence>
<evidence type="ECO:0000313" key="3">
    <source>
        <dbReference type="EMBL" id="HJE38774.1"/>
    </source>
</evidence>
<name>A0A921JI98_9BACT</name>
<dbReference type="Pfam" id="PF01075">
    <property type="entry name" value="Glyco_transf_9"/>
    <property type="match status" value="1"/>
</dbReference>
<dbReference type="Proteomes" id="UP000711407">
    <property type="component" value="Unassembled WGS sequence"/>
</dbReference>
<sequence length="359" mass="39548">MHIIISRFSAIGDVAMTIPVVYGLAQANPSYRFTMLTKRGMTRIFVNPPRNLEVIGLDFKGNPLSDYRTLADAVDAVKDKGDGNDGRYFVDLHDVMRSRLLSLVCLLRGYKTLRFDKARKAKRDIIRHSSKAPREVSSNFIRYAAPFARIHGIKPAAAFRSVFPDGKGDKTLFEHLTGHRHKGERWIGIAPFAAHEGKIYPPELMKQVIDLLAAKSDTRIYLFGGGRREAEILGGWAADHGNVISLAGSGLSLEAELSLMSHLDLMVTMDSANMHFASLVGTPTLSIWGATSPVTGFAPYQSPDSPRPNEYIQVDGLECRPCSVFGDKPCRIGGYPCLHRIQPSAVVSRIMELCPPANP</sequence>
<evidence type="ECO:0000256" key="1">
    <source>
        <dbReference type="ARBA" id="ARBA00022676"/>
    </source>
</evidence>
<dbReference type="PANTHER" id="PTHR30160">
    <property type="entry name" value="TETRAACYLDISACCHARIDE 4'-KINASE-RELATED"/>
    <property type="match status" value="1"/>
</dbReference>
<dbReference type="EMBL" id="DYXT01000020">
    <property type="protein sequence ID" value="HJE38774.1"/>
    <property type="molecule type" value="Genomic_DNA"/>
</dbReference>
<dbReference type="PANTHER" id="PTHR30160:SF22">
    <property type="entry name" value="LIPOPOLYSACCHARIDE CORE BIOSYNTHESIS PROTEIN"/>
    <property type="match status" value="1"/>
</dbReference>
<protein>
    <submittedName>
        <fullName evidence="3">Glycosyltransferase family 9 protein</fullName>
    </submittedName>
</protein>